<evidence type="ECO:0000256" key="3">
    <source>
        <dbReference type="ARBA" id="ARBA00022801"/>
    </source>
</evidence>
<dbReference type="InterPro" id="IPR001328">
    <property type="entry name" value="Pept_tRNA_hydro"/>
</dbReference>
<protein>
    <recommendedName>
        <fullName evidence="1">peptidyl-tRNA hydrolase</fullName>
        <ecNumber evidence="1">3.1.1.29</ecNumber>
    </recommendedName>
</protein>
<dbReference type="EC" id="3.1.1.29" evidence="1"/>
<keyword evidence="3 7" id="KW-0378">Hydrolase</keyword>
<reference evidence="6" key="1">
    <citation type="submission" date="2025-05" db="UniProtKB">
        <authorList>
            <consortium name="RefSeq"/>
        </authorList>
    </citation>
    <scope>NUCLEOTIDE SEQUENCE [LARGE SCALE GENOMIC DNA]</scope>
</reference>
<dbReference type="InterPro" id="IPR018171">
    <property type="entry name" value="Pept_tRNA_hydro_CS"/>
</dbReference>
<comment type="similarity">
    <text evidence="5">Belongs to the PTH family.</text>
</comment>
<dbReference type="NCBIfam" id="TIGR00447">
    <property type="entry name" value="pth"/>
    <property type="match status" value="1"/>
</dbReference>
<evidence type="ECO:0000256" key="4">
    <source>
        <dbReference type="ARBA" id="ARBA00022884"/>
    </source>
</evidence>
<dbReference type="GeneID" id="101237038"/>
<sequence length="188" mass="21220">MEMKKSSLIVGLGNYIYPNSRHSIGMSICDKIASRYNLSWKYSFDYKAYTTQLSNNTNDIIMLKSKYPMNMNGKSVKAIVKGLEVENIFVVHDDLDRPLGKLSLKTCGSAGGHNGVKSIISCLGTDKFQRLRIGIGRPINPNEVTRYVLADFDLSEKINLEMVQKHALEIILNELKFFVTDHTDLIAR</sequence>
<keyword evidence="4" id="KW-0694">RNA-binding</keyword>
<proteinExistence type="inferred from homology"/>
<evidence type="ECO:0000256" key="5">
    <source>
        <dbReference type="ARBA" id="ARBA00038063"/>
    </source>
</evidence>
<evidence type="ECO:0000256" key="2">
    <source>
        <dbReference type="ARBA" id="ARBA00022555"/>
    </source>
</evidence>
<organism evidence="6 7">
    <name type="scientific">Hydra vulgaris</name>
    <name type="common">Hydra</name>
    <name type="synonym">Hydra attenuata</name>
    <dbReference type="NCBI Taxonomy" id="6087"/>
    <lineage>
        <taxon>Eukaryota</taxon>
        <taxon>Metazoa</taxon>
        <taxon>Cnidaria</taxon>
        <taxon>Hydrozoa</taxon>
        <taxon>Hydroidolina</taxon>
        <taxon>Anthoathecata</taxon>
        <taxon>Aplanulata</taxon>
        <taxon>Hydridae</taxon>
        <taxon>Hydra</taxon>
    </lineage>
</organism>
<dbReference type="PROSITE" id="PS01196">
    <property type="entry name" value="PEPT_TRNA_HYDROL_2"/>
    <property type="match status" value="1"/>
</dbReference>
<dbReference type="Gene3D" id="3.40.50.1470">
    <property type="entry name" value="Peptidyl-tRNA hydrolase"/>
    <property type="match status" value="1"/>
</dbReference>
<name>A0ABM4BFX8_HYDVU</name>
<dbReference type="InterPro" id="IPR036416">
    <property type="entry name" value="Pept_tRNA_hydro_sf"/>
</dbReference>
<evidence type="ECO:0000313" key="7">
    <source>
        <dbReference type="RefSeq" id="XP_065647884.1"/>
    </source>
</evidence>
<dbReference type="PANTHER" id="PTHR17224">
    <property type="entry name" value="PEPTIDYL-TRNA HYDROLASE"/>
    <property type="match status" value="1"/>
</dbReference>
<dbReference type="SUPFAM" id="SSF53178">
    <property type="entry name" value="Peptidyl-tRNA hydrolase-like"/>
    <property type="match status" value="1"/>
</dbReference>
<dbReference type="GO" id="GO:0016787">
    <property type="term" value="F:hydrolase activity"/>
    <property type="evidence" value="ECO:0007669"/>
    <property type="project" value="UniProtKB-KW"/>
</dbReference>
<keyword evidence="6" id="KW-1185">Reference proteome</keyword>
<dbReference type="Proteomes" id="UP001652625">
    <property type="component" value="Chromosome 02"/>
</dbReference>
<evidence type="ECO:0000313" key="6">
    <source>
        <dbReference type="Proteomes" id="UP001652625"/>
    </source>
</evidence>
<gene>
    <name evidence="7" type="primary">LOC101237038</name>
</gene>
<keyword evidence="2" id="KW-0820">tRNA-binding</keyword>
<dbReference type="Pfam" id="PF01195">
    <property type="entry name" value="Pept_tRNA_hydro"/>
    <property type="match status" value="1"/>
</dbReference>
<evidence type="ECO:0000256" key="1">
    <source>
        <dbReference type="ARBA" id="ARBA00013260"/>
    </source>
</evidence>
<dbReference type="RefSeq" id="XP_065647884.1">
    <property type="nucleotide sequence ID" value="XM_065791812.1"/>
</dbReference>
<accession>A0ABM4BFX8</accession>
<dbReference type="CDD" id="cd00462">
    <property type="entry name" value="PTH"/>
    <property type="match status" value="1"/>
</dbReference>
<dbReference type="PANTHER" id="PTHR17224:SF1">
    <property type="entry name" value="PEPTIDYL-TRNA HYDROLASE"/>
    <property type="match status" value="1"/>
</dbReference>
<reference evidence="7" key="2">
    <citation type="submission" date="2025-08" db="UniProtKB">
        <authorList>
            <consortium name="RefSeq"/>
        </authorList>
    </citation>
    <scope>IDENTIFICATION</scope>
</reference>